<organism evidence="8 9">
    <name type="scientific">Niallia endozanthoxylica</name>
    <dbReference type="NCBI Taxonomy" id="2036016"/>
    <lineage>
        <taxon>Bacteria</taxon>
        <taxon>Bacillati</taxon>
        <taxon>Bacillota</taxon>
        <taxon>Bacilli</taxon>
        <taxon>Bacillales</taxon>
        <taxon>Bacillaceae</taxon>
        <taxon>Niallia</taxon>
    </lineage>
</organism>
<dbReference type="RefSeq" id="WP_150438151.1">
    <property type="nucleotide sequence ID" value="NZ_VYKL01000004.1"/>
</dbReference>
<feature type="transmembrane region" description="Helical" evidence="6">
    <location>
        <begin position="384"/>
        <end position="401"/>
    </location>
</feature>
<dbReference type="PROSITE" id="PS50850">
    <property type="entry name" value="MFS"/>
    <property type="match status" value="1"/>
</dbReference>
<protein>
    <submittedName>
        <fullName evidence="8">MFS transporter</fullName>
    </submittedName>
</protein>
<name>A0A5J5I7J8_9BACI</name>
<dbReference type="GO" id="GO:0022857">
    <property type="term" value="F:transmembrane transporter activity"/>
    <property type="evidence" value="ECO:0007669"/>
    <property type="project" value="InterPro"/>
</dbReference>
<feature type="transmembrane region" description="Helical" evidence="6">
    <location>
        <begin position="159"/>
        <end position="178"/>
    </location>
</feature>
<feature type="transmembrane region" description="Helical" evidence="6">
    <location>
        <begin position="342"/>
        <end position="364"/>
    </location>
</feature>
<feature type="domain" description="Major facilitator superfamily (MFS) profile" evidence="7">
    <location>
        <begin position="5"/>
        <end position="406"/>
    </location>
</feature>
<dbReference type="Gene3D" id="1.20.1250.20">
    <property type="entry name" value="MFS general substrate transporter like domains"/>
    <property type="match status" value="2"/>
</dbReference>
<reference evidence="8 9" key="1">
    <citation type="submission" date="2019-09" db="EMBL/GenBank/DDBJ databases">
        <title>Whole genome sequences of isolates from the Mars Exploration Rovers.</title>
        <authorList>
            <person name="Seuylemezian A."/>
            <person name="Vaishampayan P."/>
        </authorList>
    </citation>
    <scope>NUCLEOTIDE SEQUENCE [LARGE SCALE GENOMIC DNA]</scope>
    <source>
        <strain evidence="8 9">MER_TA_151</strain>
    </source>
</reference>
<dbReference type="InterPro" id="IPR011701">
    <property type="entry name" value="MFS"/>
</dbReference>
<dbReference type="OrthoDB" id="6360at2"/>
<feature type="transmembrane region" description="Helical" evidence="6">
    <location>
        <begin position="95"/>
        <end position="118"/>
    </location>
</feature>
<feature type="transmembrane region" description="Helical" evidence="6">
    <location>
        <begin position="71"/>
        <end position="89"/>
    </location>
</feature>
<comment type="subcellular location">
    <subcellularLocation>
        <location evidence="1">Cell membrane</location>
        <topology evidence="1">Multi-pass membrane protein</topology>
    </subcellularLocation>
</comment>
<evidence type="ECO:0000256" key="1">
    <source>
        <dbReference type="ARBA" id="ARBA00004651"/>
    </source>
</evidence>
<feature type="transmembrane region" description="Helical" evidence="6">
    <location>
        <begin position="309"/>
        <end position="330"/>
    </location>
</feature>
<feature type="transmembrane region" description="Helical" evidence="6">
    <location>
        <begin position="212"/>
        <end position="234"/>
    </location>
</feature>
<dbReference type="SUPFAM" id="SSF103473">
    <property type="entry name" value="MFS general substrate transporter"/>
    <property type="match status" value="1"/>
</dbReference>
<evidence type="ECO:0000256" key="6">
    <source>
        <dbReference type="SAM" id="Phobius"/>
    </source>
</evidence>
<feature type="transmembrane region" description="Helical" evidence="6">
    <location>
        <begin position="288"/>
        <end position="303"/>
    </location>
</feature>
<feature type="transmembrane region" description="Helical" evidence="6">
    <location>
        <begin position="246"/>
        <end position="267"/>
    </location>
</feature>
<dbReference type="EMBL" id="VYKL01000004">
    <property type="protein sequence ID" value="KAA9031686.1"/>
    <property type="molecule type" value="Genomic_DNA"/>
</dbReference>
<feature type="transmembrane region" description="Helical" evidence="6">
    <location>
        <begin position="130"/>
        <end position="153"/>
    </location>
</feature>
<evidence type="ECO:0000313" key="8">
    <source>
        <dbReference type="EMBL" id="KAA9031686.1"/>
    </source>
</evidence>
<feature type="transmembrane region" description="Helical" evidence="6">
    <location>
        <begin position="42"/>
        <end position="64"/>
    </location>
</feature>
<keyword evidence="5 6" id="KW-0472">Membrane</keyword>
<dbReference type="Proteomes" id="UP000326671">
    <property type="component" value="Unassembled WGS sequence"/>
</dbReference>
<dbReference type="GO" id="GO:0005886">
    <property type="term" value="C:plasma membrane"/>
    <property type="evidence" value="ECO:0007669"/>
    <property type="project" value="UniProtKB-SubCell"/>
</dbReference>
<evidence type="ECO:0000259" key="7">
    <source>
        <dbReference type="PROSITE" id="PS50850"/>
    </source>
</evidence>
<keyword evidence="2" id="KW-0813">Transport</keyword>
<dbReference type="PANTHER" id="PTHR11662">
    <property type="entry name" value="SOLUTE CARRIER FAMILY 17"/>
    <property type="match status" value="1"/>
</dbReference>
<dbReference type="Pfam" id="PF07690">
    <property type="entry name" value="MFS_1"/>
    <property type="match status" value="1"/>
</dbReference>
<evidence type="ECO:0000313" key="9">
    <source>
        <dbReference type="Proteomes" id="UP000326671"/>
    </source>
</evidence>
<sequence length="424" mass="46043">MRWVILMMIFALSVLNYADKSVLGLAAEPIMGQLNLNYDQFGLVGSSFFAAYSIGSIILGTLTYRFNTKNLLIIIASGWTVSLLSAYFVENLTGLIIIRIVLGFFEGGTYGLCVAHIAKWFSNETRGSAYAIMTSGTTFGTYLAAPILVFLIGSVGWQHTFAVLGLASLIWAVIFCFFKSQPKEPIQEQIATLPSTQEAQFKDIIKIMLNPYVLSVMVTGFVSMWVNTWVLTWAPTYLTKIVGLDAHVMSIVFAGMGIAGTIFAIFIGKYTDILFRQNKSLIKSYDKVLTTVLITGAVAYGVTTVVENLILSVIFLAIGLIMNTCLLPLGTTIKTLIVPKNLIGSISGISLSITSMAGIIGPYITGYLITLAGDDIRSGFNSGVLIVVALYIFSAVIILLTRKRKTAFTKNEKAVTPVLVEAAE</sequence>
<keyword evidence="4 6" id="KW-1133">Transmembrane helix</keyword>
<dbReference type="AlphaFoldDB" id="A0A5J5I7J8"/>
<comment type="caution">
    <text evidence="8">The sequence shown here is derived from an EMBL/GenBank/DDBJ whole genome shotgun (WGS) entry which is preliminary data.</text>
</comment>
<evidence type="ECO:0000256" key="3">
    <source>
        <dbReference type="ARBA" id="ARBA00022692"/>
    </source>
</evidence>
<dbReference type="PANTHER" id="PTHR11662:SF450">
    <property type="entry name" value="BLR1003 PROTEIN"/>
    <property type="match status" value="1"/>
</dbReference>
<dbReference type="InterPro" id="IPR050382">
    <property type="entry name" value="MFS_Na/Anion_cotransporter"/>
</dbReference>
<keyword evidence="3 6" id="KW-0812">Transmembrane</keyword>
<proteinExistence type="predicted"/>
<keyword evidence="9" id="KW-1185">Reference proteome</keyword>
<dbReference type="InterPro" id="IPR036259">
    <property type="entry name" value="MFS_trans_sf"/>
</dbReference>
<evidence type="ECO:0000256" key="5">
    <source>
        <dbReference type="ARBA" id="ARBA00023136"/>
    </source>
</evidence>
<evidence type="ECO:0000256" key="2">
    <source>
        <dbReference type="ARBA" id="ARBA00022448"/>
    </source>
</evidence>
<evidence type="ECO:0000256" key="4">
    <source>
        <dbReference type="ARBA" id="ARBA00022989"/>
    </source>
</evidence>
<gene>
    <name evidence="8" type="ORF">F4V44_01180</name>
</gene>
<dbReference type="InterPro" id="IPR020846">
    <property type="entry name" value="MFS_dom"/>
</dbReference>
<accession>A0A5J5I7J8</accession>